<dbReference type="Pfam" id="PF13335">
    <property type="entry name" value="Mg_chelatase_C"/>
    <property type="match status" value="1"/>
</dbReference>
<organism evidence="5 6">
    <name type="scientific">[Eubacterium] siraeum</name>
    <dbReference type="NCBI Taxonomy" id="39492"/>
    <lineage>
        <taxon>Bacteria</taxon>
        <taxon>Bacillati</taxon>
        <taxon>Bacillota</taxon>
        <taxon>Clostridia</taxon>
        <taxon>Eubacteriales</taxon>
        <taxon>Oscillospiraceae</taxon>
        <taxon>Oscillospiraceae incertae sedis</taxon>
    </lineage>
</organism>
<comment type="caution">
    <text evidence="5">The sequence shown here is derived from an EMBL/GenBank/DDBJ whole genome shotgun (WGS) entry which is preliminary data.</text>
</comment>
<keyword evidence="3" id="KW-0067">ATP-binding</keyword>
<sequence length="509" mass="54954">MYSQVNGMGLFGMNAFKVTAEIISSRGQPSFDIVGLGDLAVQESKMRIKGALSGIGIAISGQKLTVNLAPADVRKCGSLYDFTIIAAILAVNNIITDDLSDCAFIGEVSLGGSLVFTGGIISMAIEAKKCGIKRLFLPAENAKEASVVEGLSVYGISHISDLINHFTGKKRISPEPPYVPSAEMFETEDLSDVKGQALARHALEVAAAGFHNVLLIGPPGTGKSMIAKRIPSILPPMTFDESIETTGIHSIAGMLDREKPIVTVRPFRSVSHTASAVGLIGGGSIPRPGEISLAHNGVLFLDELPEFDRRTLETLRQPLEDGIITISRAQGSVSYPCDIMLVAAMNPCPCGNFGNPKGKCTCSQNMIQNYLGKISRPVLDRIDIQVEMPQLSYEEISSAKKGEPSSAVLERIMKAREIQQKRFAGTEIRSNSKIPPAYLHEMCPMDENAKKMLSDCFDKMGLSARAYDRILKVARTCADLAGSEIIRRQDISSAVNFRSLDRKYWGAGK</sequence>
<evidence type="ECO:0000259" key="4">
    <source>
        <dbReference type="SMART" id="SM00382"/>
    </source>
</evidence>
<dbReference type="InterPro" id="IPR014721">
    <property type="entry name" value="Ribsml_uS5_D2-typ_fold_subgr"/>
</dbReference>
<dbReference type="PRINTS" id="PR01657">
    <property type="entry name" value="MCMFAMILY"/>
</dbReference>
<dbReference type="Gene3D" id="3.30.230.10">
    <property type="match status" value="1"/>
</dbReference>
<dbReference type="Pfam" id="PF01078">
    <property type="entry name" value="Mg_chelatase"/>
    <property type="match status" value="1"/>
</dbReference>
<dbReference type="SUPFAM" id="SSF54211">
    <property type="entry name" value="Ribosomal protein S5 domain 2-like"/>
    <property type="match status" value="1"/>
</dbReference>
<dbReference type="NCBIfam" id="TIGR00368">
    <property type="entry name" value="YifB family Mg chelatase-like AAA ATPase"/>
    <property type="match status" value="1"/>
</dbReference>
<dbReference type="InterPro" id="IPR020568">
    <property type="entry name" value="Ribosomal_Su5_D2-typ_SF"/>
</dbReference>
<dbReference type="SMART" id="SM00382">
    <property type="entry name" value="AAA"/>
    <property type="match status" value="1"/>
</dbReference>
<dbReference type="AlphaFoldDB" id="A0AAW6D6C9"/>
<proteinExistence type="inferred from homology"/>
<evidence type="ECO:0000256" key="1">
    <source>
        <dbReference type="ARBA" id="ARBA00006354"/>
    </source>
</evidence>
<evidence type="ECO:0000256" key="3">
    <source>
        <dbReference type="ARBA" id="ARBA00022840"/>
    </source>
</evidence>
<keyword evidence="2" id="KW-0547">Nucleotide-binding</keyword>
<dbReference type="InterPro" id="IPR001208">
    <property type="entry name" value="MCM_dom"/>
</dbReference>
<comment type="similarity">
    <text evidence="1">Belongs to the Mg-chelatase subunits D/I family. ComM subfamily.</text>
</comment>
<dbReference type="InterPro" id="IPR027417">
    <property type="entry name" value="P-loop_NTPase"/>
</dbReference>
<dbReference type="InterPro" id="IPR003593">
    <property type="entry name" value="AAA+_ATPase"/>
</dbReference>
<dbReference type="EMBL" id="JAQLXW010000012">
    <property type="protein sequence ID" value="MDB8004285.1"/>
    <property type="molecule type" value="Genomic_DNA"/>
</dbReference>
<dbReference type="InterPro" id="IPR004482">
    <property type="entry name" value="Mg_chelat-rel"/>
</dbReference>
<reference evidence="5" key="1">
    <citation type="submission" date="2023-01" db="EMBL/GenBank/DDBJ databases">
        <title>Human gut microbiome strain richness.</title>
        <authorList>
            <person name="Chen-Liaw A."/>
        </authorList>
    </citation>
    <scope>NUCLEOTIDE SEQUENCE</scope>
    <source>
        <strain evidence="5">1001283st1_G1_1001283B150217_161031</strain>
    </source>
</reference>
<dbReference type="GO" id="GO:0003677">
    <property type="term" value="F:DNA binding"/>
    <property type="evidence" value="ECO:0007669"/>
    <property type="project" value="InterPro"/>
</dbReference>
<dbReference type="InterPro" id="IPR000523">
    <property type="entry name" value="Mg_chelatse_chII-like_cat_dom"/>
</dbReference>
<dbReference type="SUPFAM" id="SSF52540">
    <property type="entry name" value="P-loop containing nucleoside triphosphate hydrolases"/>
    <property type="match status" value="1"/>
</dbReference>
<dbReference type="PANTHER" id="PTHR32039:SF7">
    <property type="entry name" value="COMPETENCE PROTEIN COMM"/>
    <property type="match status" value="1"/>
</dbReference>
<gene>
    <name evidence="5" type="ORF">PNE09_09420</name>
</gene>
<name>A0AAW6D6C9_9FIRM</name>
<evidence type="ECO:0000313" key="6">
    <source>
        <dbReference type="Proteomes" id="UP001210809"/>
    </source>
</evidence>
<dbReference type="InterPro" id="IPR025158">
    <property type="entry name" value="Mg_chelat-rel_C"/>
</dbReference>
<dbReference type="Pfam" id="PF13541">
    <property type="entry name" value="ChlI"/>
    <property type="match status" value="1"/>
</dbReference>
<dbReference type="PANTHER" id="PTHR32039">
    <property type="entry name" value="MAGNESIUM-CHELATASE SUBUNIT CHLI"/>
    <property type="match status" value="1"/>
</dbReference>
<evidence type="ECO:0000256" key="2">
    <source>
        <dbReference type="ARBA" id="ARBA00022741"/>
    </source>
</evidence>
<dbReference type="InterPro" id="IPR045006">
    <property type="entry name" value="CHLI-like"/>
</dbReference>
<accession>A0AAW6D6C9</accession>
<protein>
    <submittedName>
        <fullName evidence="5">YifB family Mg chelatase-like AAA ATPase</fullName>
    </submittedName>
</protein>
<dbReference type="Proteomes" id="UP001210809">
    <property type="component" value="Unassembled WGS sequence"/>
</dbReference>
<feature type="domain" description="AAA+ ATPase" evidence="4">
    <location>
        <begin position="209"/>
        <end position="392"/>
    </location>
</feature>
<dbReference type="GO" id="GO:0005524">
    <property type="term" value="F:ATP binding"/>
    <property type="evidence" value="ECO:0007669"/>
    <property type="project" value="UniProtKB-KW"/>
</dbReference>
<dbReference type="Gene3D" id="3.40.50.300">
    <property type="entry name" value="P-loop containing nucleotide triphosphate hydrolases"/>
    <property type="match status" value="1"/>
</dbReference>
<evidence type="ECO:0000313" key="5">
    <source>
        <dbReference type="EMBL" id="MDB8004285.1"/>
    </source>
</evidence>